<dbReference type="GO" id="GO:0046872">
    <property type="term" value="F:metal ion binding"/>
    <property type="evidence" value="ECO:0007669"/>
    <property type="project" value="UniProtKB-KW"/>
</dbReference>
<dbReference type="InterPro" id="IPR002933">
    <property type="entry name" value="Peptidase_M20"/>
</dbReference>
<evidence type="ECO:0000313" key="7">
    <source>
        <dbReference type="Proteomes" id="UP001138708"/>
    </source>
</evidence>
<feature type="domain" description="Peptidase M20 dimerisation" evidence="3">
    <location>
        <begin position="191"/>
        <end position="318"/>
    </location>
</feature>
<keyword evidence="1" id="KW-0479">Metal-binding</keyword>
<dbReference type="SUPFAM" id="SSF53187">
    <property type="entry name" value="Zn-dependent exopeptidases"/>
    <property type="match status" value="1"/>
</dbReference>
<dbReference type="Proteomes" id="UP000746741">
    <property type="component" value="Unassembled WGS sequence"/>
</dbReference>
<sequence>MPGARDQLRAWIDADEARVTAFLSGFLQAKSPNPPGDTREACAFVTRFLDQEGLPWRIVAAQDHLPNIVASLHAPQPGRHLVLNGHMDVFPAIQDLPGERGQWSGAVEDGRIYGRGAADMKCGTTASIFTFLYLSRLAPELRGRLTLTIVSDEETGGRWGTKHLFESCPDDVLGDCCLNGEPSGVATVRFAEKGTLRIEITIRTTGAHGAYPHLSASAIKIAGSIMRDLETLGEMRPDLPPRIAALLASAEVRAAMEESLGAGAPAIVGIPTVNIGTIRGGLKINVLPDECVMEVEVRVPPGLDRTQVMAAFEAILARYPEATFETRPDHSYDSSWCDPDGEMATILQDNVEALRGVRPPAIVSLGGSDARYWRWRGIPAYLYGPSPRSMGRRDEHVTIGEMMHVLRVHALSAFDYLTR</sequence>
<dbReference type="Gene3D" id="3.30.70.360">
    <property type="match status" value="1"/>
</dbReference>
<evidence type="ECO:0000256" key="1">
    <source>
        <dbReference type="ARBA" id="ARBA00022723"/>
    </source>
</evidence>
<accession>A0A9X9WE90</accession>
<dbReference type="Gene3D" id="3.40.630.10">
    <property type="entry name" value="Zn peptidases"/>
    <property type="match status" value="1"/>
</dbReference>
<name>A0A9X9WE90_9PROT</name>
<evidence type="ECO:0000313" key="4">
    <source>
        <dbReference type="EMBL" id="MBR0658650.1"/>
    </source>
</evidence>
<dbReference type="InterPro" id="IPR036264">
    <property type="entry name" value="Bact_exopeptidase_dim_dom"/>
</dbReference>
<dbReference type="Pfam" id="PF07687">
    <property type="entry name" value="M20_dimer"/>
    <property type="match status" value="1"/>
</dbReference>
<dbReference type="Pfam" id="PF01546">
    <property type="entry name" value="Peptidase_M20"/>
    <property type="match status" value="1"/>
</dbReference>
<dbReference type="PANTHER" id="PTHR43808">
    <property type="entry name" value="ACETYLORNITHINE DEACETYLASE"/>
    <property type="match status" value="1"/>
</dbReference>
<evidence type="ECO:0000313" key="5">
    <source>
        <dbReference type="EMBL" id="NKE17914.1"/>
    </source>
</evidence>
<reference evidence="4" key="3">
    <citation type="journal article" date="2021" name="Syst. Appl. Microbiol.">
        <title>Roseomonas hellenica sp. nov., isolated from roots of wild-growing Alkanna tinctoria.</title>
        <authorList>
            <person name="Rat A."/>
            <person name="Naranjo H.D."/>
            <person name="Lebbe L."/>
            <person name="Cnockaert M."/>
            <person name="Krigas N."/>
            <person name="Grigoriadou K."/>
            <person name="Maloupa E."/>
            <person name="Willems A."/>
        </authorList>
    </citation>
    <scope>NUCLEOTIDE SEQUENCE</scope>
    <source>
        <strain evidence="4">LMG 31161</strain>
    </source>
</reference>
<dbReference type="EMBL" id="JAAEDK010000009">
    <property type="protein sequence ID" value="MBR0658650.1"/>
    <property type="molecule type" value="Genomic_DNA"/>
</dbReference>
<dbReference type="AlphaFoldDB" id="A0A9X9WE90"/>
<dbReference type="GO" id="GO:0016787">
    <property type="term" value="F:hydrolase activity"/>
    <property type="evidence" value="ECO:0007669"/>
    <property type="project" value="UniProtKB-KW"/>
</dbReference>
<dbReference type="SUPFAM" id="SSF55031">
    <property type="entry name" value="Bacterial exopeptidase dimerisation domain"/>
    <property type="match status" value="1"/>
</dbReference>
<protein>
    <submittedName>
        <fullName evidence="4">M20 family metallopeptidase</fullName>
    </submittedName>
</protein>
<dbReference type="PANTHER" id="PTHR43808:SF32">
    <property type="entry name" value="ARGE_DAPE-RELATED DEACYLASE"/>
    <property type="match status" value="1"/>
</dbReference>
<evidence type="ECO:0000313" key="6">
    <source>
        <dbReference type="Proteomes" id="UP000746741"/>
    </source>
</evidence>
<keyword evidence="6" id="KW-1185">Reference proteome</keyword>
<organism evidence="4 7">
    <name type="scientific">Neoroseomonas oryzicola</name>
    <dbReference type="NCBI Taxonomy" id="535904"/>
    <lineage>
        <taxon>Bacteria</taxon>
        <taxon>Pseudomonadati</taxon>
        <taxon>Pseudomonadota</taxon>
        <taxon>Alphaproteobacteria</taxon>
        <taxon>Acetobacterales</taxon>
        <taxon>Acetobacteraceae</taxon>
        <taxon>Neoroseomonas</taxon>
    </lineage>
</organism>
<dbReference type="EMBL" id="JAAVUP010000003">
    <property type="protein sequence ID" value="NKE17914.1"/>
    <property type="molecule type" value="Genomic_DNA"/>
</dbReference>
<dbReference type="InterPro" id="IPR050072">
    <property type="entry name" value="Peptidase_M20A"/>
</dbReference>
<gene>
    <name evidence="5" type="ORF">GWK15_13260</name>
    <name evidence="4" type="ORF">GXW75_05275</name>
</gene>
<evidence type="ECO:0000259" key="3">
    <source>
        <dbReference type="Pfam" id="PF07687"/>
    </source>
</evidence>
<dbReference type="RefSeq" id="WP_168041808.1">
    <property type="nucleotide sequence ID" value="NZ_JAAEDK010000009.1"/>
</dbReference>
<reference evidence="5 6" key="2">
    <citation type="submission" date="2020-02" db="EMBL/GenBank/DDBJ databases">
        <authorList>
            <person name="Sun Q."/>
            <person name="Inoue M."/>
        </authorList>
    </citation>
    <scope>NUCLEOTIDE SEQUENCE [LARGE SCALE GENOMIC DNA]</scope>
    <source>
        <strain evidence="5 6">KCTC 22478</strain>
    </source>
</reference>
<evidence type="ECO:0000256" key="2">
    <source>
        <dbReference type="ARBA" id="ARBA00022801"/>
    </source>
</evidence>
<comment type="caution">
    <text evidence="4">The sequence shown here is derived from an EMBL/GenBank/DDBJ whole genome shotgun (WGS) entry which is preliminary data.</text>
</comment>
<dbReference type="Proteomes" id="UP001138708">
    <property type="component" value="Unassembled WGS sequence"/>
</dbReference>
<proteinExistence type="predicted"/>
<reference evidence="4" key="1">
    <citation type="submission" date="2020-01" db="EMBL/GenBank/DDBJ databases">
        <authorList>
            <person name="Rat A."/>
        </authorList>
    </citation>
    <scope>NUCLEOTIDE SEQUENCE</scope>
    <source>
        <strain evidence="4">LMG 31161</strain>
    </source>
</reference>
<keyword evidence="2" id="KW-0378">Hydrolase</keyword>
<dbReference type="InterPro" id="IPR011650">
    <property type="entry name" value="Peptidase_M20_dimer"/>
</dbReference>